<reference evidence="1 2" key="1">
    <citation type="submission" date="2018-07" db="EMBL/GenBank/DDBJ databases">
        <title>Campylobacter zealandensis sp. nov., isolated from birds and water in New Zealand.</title>
        <authorList>
            <person name="Wilkinson D.A."/>
            <person name="Biggs P.J."/>
            <person name="French N.P."/>
            <person name="Midwinter A.C."/>
        </authorList>
    </citation>
    <scope>NUCLEOTIDE SEQUENCE [LARGE SCALE GENOMIC DNA]</scope>
    <source>
        <strain evidence="1 2">B423b</strain>
    </source>
</reference>
<dbReference type="EMBL" id="QPGR01000003">
    <property type="protein sequence ID" value="TBR81780.1"/>
    <property type="molecule type" value="Genomic_DNA"/>
</dbReference>
<dbReference type="AlphaFoldDB" id="A0A4Q9JWU7"/>
<comment type="caution">
    <text evidence="1">The sequence shown here is derived from an EMBL/GenBank/DDBJ whole genome shotgun (WGS) entry which is preliminary data.</text>
</comment>
<keyword evidence="1" id="KW-0808">Transferase</keyword>
<dbReference type="SUPFAM" id="SSF53335">
    <property type="entry name" value="S-adenosyl-L-methionine-dependent methyltransferases"/>
    <property type="match status" value="1"/>
</dbReference>
<gene>
    <name evidence="1" type="ORF">DU473_02560</name>
</gene>
<accession>A0A4Q9JWU7</accession>
<dbReference type="Gene3D" id="3.40.50.150">
    <property type="entry name" value="Vaccinia Virus protein VP39"/>
    <property type="match status" value="1"/>
</dbReference>
<proteinExistence type="predicted"/>
<sequence>MNFLKAKNTYKKEAKVQEFMANELCLELLNLKRKHFRKVFEFGCARAELSQKLEKIISFDKYIKNDILDYGVDFEVEIFDMNQIASHSLSEQKFDLIISNATLQWLDLKLILPTLDKMLDEKGILLLSTFGKKNLEQISQSTGFSLKYYGVLELEQIFKKYFINVKIKEEFKTLEFKTPLEVFKHLKLSGVNSLGYHFLGKKFLKEFEQKFHNRLTYHPIFILCKKDIK</sequence>
<dbReference type="RefSeq" id="WP_131163129.1">
    <property type="nucleotide sequence ID" value="NZ_CP076657.1"/>
</dbReference>
<dbReference type="Proteomes" id="UP000292583">
    <property type="component" value="Unassembled WGS sequence"/>
</dbReference>
<organism evidence="1 2">
    <name type="scientific">Campylobacter novaezeelandiae</name>
    <dbReference type="NCBI Taxonomy" id="2267891"/>
    <lineage>
        <taxon>Bacteria</taxon>
        <taxon>Pseudomonadati</taxon>
        <taxon>Campylobacterota</taxon>
        <taxon>Epsilonproteobacteria</taxon>
        <taxon>Campylobacterales</taxon>
        <taxon>Campylobacteraceae</taxon>
        <taxon>Campylobacter</taxon>
    </lineage>
</organism>
<keyword evidence="2" id="KW-1185">Reference proteome</keyword>
<evidence type="ECO:0000313" key="1">
    <source>
        <dbReference type="EMBL" id="TBR81780.1"/>
    </source>
</evidence>
<name>A0A4Q9JWU7_9BACT</name>
<dbReference type="GO" id="GO:0032259">
    <property type="term" value="P:methylation"/>
    <property type="evidence" value="ECO:0007669"/>
    <property type="project" value="UniProtKB-KW"/>
</dbReference>
<protein>
    <submittedName>
        <fullName evidence="1">Malonyl-[acyl-carrier protein] O-methyltransferase BioC</fullName>
    </submittedName>
</protein>
<dbReference type="OrthoDB" id="9802097at2"/>
<evidence type="ECO:0000313" key="2">
    <source>
        <dbReference type="Proteomes" id="UP000292583"/>
    </source>
</evidence>
<dbReference type="GO" id="GO:0008168">
    <property type="term" value="F:methyltransferase activity"/>
    <property type="evidence" value="ECO:0007669"/>
    <property type="project" value="UniProtKB-KW"/>
</dbReference>
<keyword evidence="1" id="KW-0489">Methyltransferase</keyword>
<dbReference type="InterPro" id="IPR029063">
    <property type="entry name" value="SAM-dependent_MTases_sf"/>
</dbReference>